<evidence type="ECO:0000313" key="1">
    <source>
        <dbReference type="EMBL" id="NMC62487.1"/>
    </source>
</evidence>
<protein>
    <recommendedName>
        <fullName evidence="3">DUF2726 domain-containing protein</fullName>
    </recommendedName>
</protein>
<reference evidence="1 2" key="1">
    <citation type="journal article" date="2020" name="Biotechnol. Biofuels">
        <title>New insights from the biogas microbiome by comprehensive genome-resolved metagenomics of nearly 1600 species originating from multiple anaerobic digesters.</title>
        <authorList>
            <person name="Campanaro S."/>
            <person name="Treu L."/>
            <person name="Rodriguez-R L.M."/>
            <person name="Kovalovszki A."/>
            <person name="Ziels R.M."/>
            <person name="Maus I."/>
            <person name="Zhu X."/>
            <person name="Kougias P.G."/>
            <person name="Basile A."/>
            <person name="Luo G."/>
            <person name="Schluter A."/>
            <person name="Konstantinidis K.T."/>
            <person name="Angelidaki I."/>
        </authorList>
    </citation>
    <scope>NUCLEOTIDE SEQUENCE [LARGE SCALE GENOMIC DNA]</scope>
    <source>
        <strain evidence="1">AS27yjCOA_65</strain>
    </source>
</reference>
<accession>A0A7X9IJU9</accession>
<comment type="caution">
    <text evidence="1">The sequence shown here is derived from an EMBL/GenBank/DDBJ whole genome shotgun (WGS) entry which is preliminary data.</text>
</comment>
<gene>
    <name evidence="1" type="ORF">GYA55_04895</name>
</gene>
<proteinExistence type="predicted"/>
<evidence type="ECO:0000313" key="2">
    <source>
        <dbReference type="Proteomes" id="UP000524246"/>
    </source>
</evidence>
<dbReference type="EMBL" id="JAAZON010000205">
    <property type="protein sequence ID" value="NMC62487.1"/>
    <property type="molecule type" value="Genomic_DNA"/>
</dbReference>
<dbReference type="Proteomes" id="UP000524246">
    <property type="component" value="Unassembled WGS sequence"/>
</dbReference>
<evidence type="ECO:0008006" key="3">
    <source>
        <dbReference type="Google" id="ProtNLM"/>
    </source>
</evidence>
<sequence>MINLDLLEAQLLRMLSGFFGRENVIPMMSVLSVCGGELPKDYIIEGVDLHSWASRNKCLFTIVDKQDCPKAVFEFYSGINGQAIETDHVEHQQYLKPLLRSLGIHYITISKDEFSEMLDPRGELDFVSFLKNEMQIDED</sequence>
<name>A0A7X9IJU9_9DELT</name>
<organism evidence="1 2">
    <name type="scientific">SAR324 cluster bacterium</name>
    <dbReference type="NCBI Taxonomy" id="2024889"/>
    <lineage>
        <taxon>Bacteria</taxon>
        <taxon>Deltaproteobacteria</taxon>
        <taxon>SAR324 cluster</taxon>
    </lineage>
</organism>
<dbReference type="AlphaFoldDB" id="A0A7X9IJU9"/>